<evidence type="ECO:0000256" key="6">
    <source>
        <dbReference type="ARBA" id="ARBA00023170"/>
    </source>
</evidence>
<evidence type="ECO:0000256" key="5">
    <source>
        <dbReference type="ARBA" id="ARBA00023136"/>
    </source>
</evidence>
<evidence type="ECO:0000256" key="1">
    <source>
        <dbReference type="ARBA" id="ARBA00004651"/>
    </source>
</evidence>
<evidence type="ECO:0008006" key="12">
    <source>
        <dbReference type="Google" id="ProtNLM"/>
    </source>
</evidence>
<evidence type="ECO:0000256" key="3">
    <source>
        <dbReference type="ARBA" id="ARBA00022692"/>
    </source>
</evidence>
<evidence type="ECO:0000313" key="11">
    <source>
        <dbReference type="Proteomes" id="UP000095300"/>
    </source>
</evidence>
<evidence type="ECO:0000256" key="7">
    <source>
        <dbReference type="ARBA" id="ARBA00023180"/>
    </source>
</evidence>
<evidence type="ECO:0000256" key="9">
    <source>
        <dbReference type="SAM" id="SignalP"/>
    </source>
</evidence>
<keyword evidence="9" id="KW-0732">Signal</keyword>
<dbReference type="PANTHER" id="PTHR42643">
    <property type="entry name" value="IONOTROPIC RECEPTOR 20A-RELATED"/>
    <property type="match status" value="1"/>
</dbReference>
<keyword evidence="3 8" id="KW-0812">Transmembrane</keyword>
<keyword evidence="11" id="KW-1185">Reference proteome</keyword>
<organism evidence="10 11">
    <name type="scientific">Stomoxys calcitrans</name>
    <name type="common">Stable fly</name>
    <name type="synonym">Conops calcitrans</name>
    <dbReference type="NCBI Taxonomy" id="35570"/>
    <lineage>
        <taxon>Eukaryota</taxon>
        <taxon>Metazoa</taxon>
        <taxon>Ecdysozoa</taxon>
        <taxon>Arthropoda</taxon>
        <taxon>Hexapoda</taxon>
        <taxon>Insecta</taxon>
        <taxon>Pterygota</taxon>
        <taxon>Neoptera</taxon>
        <taxon>Endopterygota</taxon>
        <taxon>Diptera</taxon>
        <taxon>Brachycera</taxon>
        <taxon>Muscomorpha</taxon>
        <taxon>Muscoidea</taxon>
        <taxon>Muscidae</taxon>
        <taxon>Stomoxys</taxon>
    </lineage>
</organism>
<keyword evidence="5 8" id="KW-0472">Membrane</keyword>
<comment type="subcellular location">
    <subcellularLocation>
        <location evidence="1">Cell membrane</location>
        <topology evidence="1">Multi-pass membrane protein</topology>
    </subcellularLocation>
</comment>
<keyword evidence="2" id="KW-1003">Cell membrane</keyword>
<dbReference type="GO" id="GO:0005886">
    <property type="term" value="C:plasma membrane"/>
    <property type="evidence" value="ECO:0007669"/>
    <property type="project" value="UniProtKB-SubCell"/>
</dbReference>
<reference evidence="10" key="1">
    <citation type="submission" date="2022-10" db="UniProtKB">
        <authorList>
            <consortium name="EnsemblMetazoa"/>
        </authorList>
    </citation>
    <scope>IDENTIFICATION</scope>
    <source>
        <strain evidence="10">USDA</strain>
    </source>
</reference>
<feature type="transmembrane region" description="Helical" evidence="8">
    <location>
        <begin position="388"/>
        <end position="406"/>
    </location>
</feature>
<accession>A0A905ST48</accession>
<keyword evidence="4 8" id="KW-1133">Transmembrane helix</keyword>
<dbReference type="EnsemblMetazoa" id="SCAU016981-RA">
    <property type="protein sequence ID" value="SCAU016981-PA"/>
    <property type="gene ID" value="SCAU016981"/>
</dbReference>
<feature type="signal peptide" evidence="9">
    <location>
        <begin position="1"/>
        <end position="20"/>
    </location>
</feature>
<feature type="chain" id="PRO_5037770151" description="Ionotropic receptor" evidence="9">
    <location>
        <begin position="21"/>
        <end position="622"/>
    </location>
</feature>
<evidence type="ECO:0000256" key="4">
    <source>
        <dbReference type="ARBA" id="ARBA00022989"/>
    </source>
</evidence>
<sequence>MAICLALSFISMMLPANVSGLGKSLISAPVLAHPNDEPLYTTLLEGINEQQEINSILMLHHGQRLPTTILKAVGKIQIPQLIVTKNQATFLLKKKFNTEILSIIVMSSLVDYELMKLLADLLYYVRQTRILNIALDVLEYKEQFLFICQQYNMTNVLLQFMQTKEEILNSSLYMLKPYPQYHWEADLYDDSSNKQSYYQQHWRNMYNKTLMTYVDESDIKSLYYEDTQGHMQLNGYVARFVLLFAQLFNASLQMAFPLSITNPTHDSVILEQMVRKNLLDVPMILDTTTDGHELLPWTDVYEFDQGLLMVPCAQKFTTQEVYGILLNIHFMACVISSTVLLSLAHSLIDYVYDDFLQLTRLLLSDRILPGVLGQAFKVRASKSGSLKIIYLLLFIVGLYINTQFSAKVNTLFTRPPYHQQIESMQDVVKSPKKVLLYEANTEILSIFMRDYQSSFITTKNYTYMRDMLLHLNTTYSYYTSSGLWDILMQQQQFYSHPAFCTYDNLTLFKNLLWAIPLQPNSPYKDALNHLIHQVHDFGFMHAWVYSTLADMLKLRLMSLRDPYVKRGPMALNVNDLFWIWIMVIMGFVASCMVFLLEIIVGCLIRNMKIMREKRVVKQRIIV</sequence>
<keyword evidence="6" id="KW-0675">Receptor</keyword>
<evidence type="ECO:0000313" key="10">
    <source>
        <dbReference type="EnsemblMetazoa" id="SCAU016981-PA"/>
    </source>
</evidence>
<feature type="transmembrane region" description="Helical" evidence="8">
    <location>
        <begin position="577"/>
        <end position="604"/>
    </location>
</feature>
<keyword evidence="7" id="KW-0325">Glycoprotein</keyword>
<name>A0A905ST48_STOCA</name>
<proteinExistence type="predicted"/>
<dbReference type="AlphaFoldDB" id="A0A905ST48"/>
<protein>
    <recommendedName>
        <fullName evidence="12">Ionotropic receptor</fullName>
    </recommendedName>
</protein>
<dbReference type="Proteomes" id="UP000095300">
    <property type="component" value="Unassembled WGS sequence"/>
</dbReference>
<dbReference type="InterPro" id="IPR052192">
    <property type="entry name" value="Insect_Ionotropic_Sensory_Rcpt"/>
</dbReference>
<dbReference type="PANTHER" id="PTHR42643:SF41">
    <property type="entry name" value="IONOTROPIC RECEPTOR 20A-RELATED"/>
    <property type="match status" value="1"/>
</dbReference>
<feature type="transmembrane region" description="Helical" evidence="8">
    <location>
        <begin position="321"/>
        <end position="343"/>
    </location>
</feature>
<evidence type="ECO:0000256" key="2">
    <source>
        <dbReference type="ARBA" id="ARBA00022475"/>
    </source>
</evidence>
<evidence type="ECO:0000256" key="8">
    <source>
        <dbReference type="SAM" id="Phobius"/>
    </source>
</evidence>